<organism evidence="1 2">
    <name type="scientific">Mycoplasmopsis bovirhinis</name>
    <dbReference type="NCBI Taxonomy" id="29553"/>
    <lineage>
        <taxon>Bacteria</taxon>
        <taxon>Bacillati</taxon>
        <taxon>Mycoplasmatota</taxon>
        <taxon>Mycoplasmoidales</taxon>
        <taxon>Metamycoplasmataceae</taxon>
        <taxon>Mycoplasmopsis</taxon>
    </lineage>
</organism>
<dbReference type="AlphaFoldDB" id="A0A224AXC0"/>
<gene>
    <name evidence="1" type="ORF">NCTC10118_00458</name>
</gene>
<name>A0A224AXC0_9BACT</name>
<dbReference type="RefSeq" id="WP_120160670.1">
    <property type="nucleotide sequence ID" value="NZ_AP018135.1"/>
</dbReference>
<dbReference type="EMBL" id="LR214972">
    <property type="protein sequence ID" value="VEU63422.1"/>
    <property type="molecule type" value="Genomic_DNA"/>
</dbReference>
<keyword evidence="2" id="KW-1185">Reference proteome</keyword>
<evidence type="ECO:0000313" key="2">
    <source>
        <dbReference type="Proteomes" id="UP000289952"/>
    </source>
</evidence>
<dbReference type="SUPFAM" id="SSF53067">
    <property type="entry name" value="Actin-like ATPase domain"/>
    <property type="match status" value="1"/>
</dbReference>
<protein>
    <submittedName>
        <fullName evidence="1">Molecular chaperone</fullName>
    </submittedName>
</protein>
<dbReference type="Proteomes" id="UP000289952">
    <property type="component" value="Chromosome"/>
</dbReference>
<dbReference type="Gene3D" id="3.30.420.40">
    <property type="match status" value="1"/>
</dbReference>
<dbReference type="Gene3D" id="3.30.420.200">
    <property type="match status" value="1"/>
</dbReference>
<evidence type="ECO:0000313" key="1">
    <source>
        <dbReference type="EMBL" id="VEU63422.1"/>
    </source>
</evidence>
<dbReference type="InterPro" id="IPR043129">
    <property type="entry name" value="ATPase_NBD"/>
</dbReference>
<accession>A0A224AXC0</accession>
<reference evidence="1 2" key="1">
    <citation type="submission" date="2019-01" db="EMBL/GenBank/DDBJ databases">
        <authorList>
            <consortium name="Pathogen Informatics"/>
        </authorList>
    </citation>
    <scope>NUCLEOTIDE SEQUENCE [LARGE SCALE GENOMIC DNA]</scope>
    <source>
        <strain evidence="1 2">NCTC10118</strain>
    </source>
</reference>
<sequence>MNLYLDTATSDFLIILFDNSWKIIDHILIENIAKKVDLLIENFNLLLQRNNLNTSKIKSFYLNLGPGFFTGIRISLIFLRTISLLQNQEIYTTSSFKILNFVNPKLNEMYLDAQGGKLFYLNKDQFNKTNYLNNIKIIDSENNQVNKINYYLFVDNFVNSKDIFTEETNILNINPYYIKKPQIGSKK</sequence>
<dbReference type="OrthoDB" id="9784166at2"/>
<proteinExistence type="predicted"/>